<evidence type="ECO:0000313" key="2">
    <source>
        <dbReference type="Proteomes" id="UP000298429"/>
    </source>
</evidence>
<dbReference type="EMBL" id="RQGN01000084">
    <property type="protein sequence ID" value="TGL97066.1"/>
    <property type="molecule type" value="Genomic_DNA"/>
</dbReference>
<name>A0A5F2AZU5_9LEPT</name>
<comment type="caution">
    <text evidence="1">The sequence shown here is derived from an EMBL/GenBank/DDBJ whole genome shotgun (WGS) entry which is preliminary data.</text>
</comment>
<proteinExistence type="predicted"/>
<accession>A0A5F2AZU5</accession>
<organism evidence="1 2">
    <name type="scientific">Leptospira barantonii</name>
    <dbReference type="NCBI Taxonomy" id="2023184"/>
    <lineage>
        <taxon>Bacteria</taxon>
        <taxon>Pseudomonadati</taxon>
        <taxon>Spirochaetota</taxon>
        <taxon>Spirochaetia</taxon>
        <taxon>Leptospirales</taxon>
        <taxon>Leptospiraceae</taxon>
        <taxon>Leptospira</taxon>
    </lineage>
</organism>
<dbReference type="AlphaFoldDB" id="A0A5F2AZU5"/>
<dbReference type="OrthoDB" id="345655at2"/>
<dbReference type="Proteomes" id="UP000298429">
    <property type="component" value="Unassembled WGS sequence"/>
</dbReference>
<reference evidence="1 2" key="1">
    <citation type="journal article" date="2019" name="PLoS Negl. Trop. Dis.">
        <title>Revisiting the worldwide diversity of Leptospira species in the environment.</title>
        <authorList>
            <person name="Vincent A.T."/>
            <person name="Schiettekatte O."/>
            <person name="Bourhy P."/>
            <person name="Veyrier F.J."/>
            <person name="Picardeau M."/>
        </authorList>
    </citation>
    <scope>NUCLEOTIDE SEQUENCE [LARGE SCALE GENOMIC DNA]</scope>
    <source>
        <strain evidence="1 2">201702444</strain>
    </source>
</reference>
<evidence type="ECO:0000313" key="1">
    <source>
        <dbReference type="EMBL" id="TGL97066.1"/>
    </source>
</evidence>
<sequence length="106" mass="11922">MDQQIKDGLNACFGILRIARENVTKLKTNTDSIFKELSSKGAGDNSEFAVRLRDFVDRLLSEYSSVSSQVEKGYKEIRGKFSETAEHIMTSSKKEEMPISRKKVAA</sequence>
<protein>
    <submittedName>
        <fullName evidence="1">Chemotaxis protein</fullName>
    </submittedName>
</protein>
<dbReference type="NCBIfam" id="NF047773">
    <property type="entry name" value="phas_rel_Lepto"/>
    <property type="match status" value="1"/>
</dbReference>
<gene>
    <name evidence="1" type="ORF">EHQ76_15250</name>
</gene>
<dbReference type="RefSeq" id="WP_135671807.1">
    <property type="nucleotide sequence ID" value="NZ_RQGN01000084.1"/>
</dbReference>